<dbReference type="GO" id="GO:0005737">
    <property type="term" value="C:cytoplasm"/>
    <property type="evidence" value="ECO:0007669"/>
    <property type="project" value="TreeGrafter"/>
</dbReference>
<gene>
    <name evidence="12" type="ORF">PXC00_08995</name>
</gene>
<dbReference type="RefSeq" id="WP_275846511.1">
    <property type="nucleotide sequence ID" value="NZ_CP135996.1"/>
</dbReference>
<dbReference type="PANTHER" id="PTHR11904:SF9">
    <property type="entry name" value="PURINE NUCLEOSIDE PHOSPHORYLASE-RELATED"/>
    <property type="match status" value="1"/>
</dbReference>
<organism evidence="12 13">
    <name type="scientific">Caproicibacterium argilliputei</name>
    <dbReference type="NCBI Taxonomy" id="3030016"/>
    <lineage>
        <taxon>Bacteria</taxon>
        <taxon>Bacillati</taxon>
        <taxon>Bacillota</taxon>
        <taxon>Clostridia</taxon>
        <taxon>Eubacteriales</taxon>
        <taxon>Oscillospiraceae</taxon>
        <taxon>Caproicibacterium</taxon>
    </lineage>
</organism>
<dbReference type="InterPro" id="IPR011270">
    <property type="entry name" value="Pur_Nuc_Pase_Ino/Guo-sp"/>
</dbReference>
<dbReference type="InterPro" id="IPR035994">
    <property type="entry name" value="Nucleoside_phosphorylase_sf"/>
</dbReference>
<comment type="function">
    <text evidence="1">The purine nucleoside phosphorylases catalyze the phosphorolytic breakdown of the N-glycosidic bond in the beta-(deoxy)ribonucleoside molecules, with the formation of the corresponding free purine bases and pentose-1-phosphate. Cleaves guanosine, inosine, 2'-deoxyguanosine and 2'-deoxyinosine.</text>
</comment>
<evidence type="ECO:0000256" key="3">
    <source>
        <dbReference type="ARBA" id="ARBA00006751"/>
    </source>
</evidence>
<dbReference type="GO" id="GO:0004731">
    <property type="term" value="F:purine-nucleoside phosphorylase activity"/>
    <property type="evidence" value="ECO:0007669"/>
    <property type="project" value="UniProtKB-EC"/>
</dbReference>
<dbReference type="EC" id="2.4.2.1" evidence="9"/>
<dbReference type="GO" id="GO:0009116">
    <property type="term" value="P:nucleoside metabolic process"/>
    <property type="evidence" value="ECO:0007669"/>
    <property type="project" value="InterPro"/>
</dbReference>
<dbReference type="SUPFAM" id="SSF53167">
    <property type="entry name" value="Purine and uridine phosphorylases"/>
    <property type="match status" value="1"/>
</dbReference>
<comment type="similarity">
    <text evidence="3 9">Belongs to the PNP/MTAP phosphorylase family.</text>
</comment>
<evidence type="ECO:0000256" key="2">
    <source>
        <dbReference type="ARBA" id="ARBA00005058"/>
    </source>
</evidence>
<evidence type="ECO:0000256" key="9">
    <source>
        <dbReference type="PIRNR" id="PIRNR000477"/>
    </source>
</evidence>
<evidence type="ECO:0000256" key="4">
    <source>
        <dbReference type="ARBA" id="ARBA00011233"/>
    </source>
</evidence>
<name>A0AA97D9L3_9FIRM</name>
<dbReference type="NCBIfam" id="TIGR01700">
    <property type="entry name" value="PNPH"/>
    <property type="match status" value="1"/>
</dbReference>
<feature type="binding site" evidence="10">
    <location>
        <begin position="78"/>
        <end position="80"/>
    </location>
    <ligand>
        <name>phosphate</name>
        <dbReference type="ChEBI" id="CHEBI:43474"/>
    </ligand>
</feature>
<dbReference type="KEGG" id="carl:PXC00_08995"/>
<evidence type="ECO:0000256" key="7">
    <source>
        <dbReference type="ARBA" id="ARBA00022679"/>
    </source>
</evidence>
<dbReference type="FunFam" id="3.40.50.1580:FF:000010">
    <property type="entry name" value="Purine nucleoside phosphorylase"/>
    <property type="match status" value="1"/>
</dbReference>
<dbReference type="InterPro" id="IPR000845">
    <property type="entry name" value="Nucleoside_phosphorylase_d"/>
</dbReference>
<keyword evidence="13" id="KW-1185">Reference proteome</keyword>
<evidence type="ECO:0000256" key="8">
    <source>
        <dbReference type="ARBA" id="ARBA00048556"/>
    </source>
</evidence>
<dbReference type="NCBIfam" id="TIGR01697">
    <property type="entry name" value="PNPH-PUNA-XAPA"/>
    <property type="match status" value="1"/>
</dbReference>
<keyword evidence="5" id="KW-0597">Phosphoprotein</keyword>
<feature type="binding site" evidence="10">
    <location>
        <position position="58"/>
    </location>
    <ligand>
        <name>phosphate</name>
        <dbReference type="ChEBI" id="CHEBI:43474"/>
    </ligand>
</feature>
<keyword evidence="7 9" id="KW-0808">Transferase</keyword>
<dbReference type="EMBL" id="CP135996">
    <property type="protein sequence ID" value="WOC31356.1"/>
    <property type="molecule type" value="Genomic_DNA"/>
</dbReference>
<dbReference type="PIRSF" id="PIRSF000477">
    <property type="entry name" value="PurNPase"/>
    <property type="match status" value="1"/>
</dbReference>
<comment type="catalytic activity">
    <reaction evidence="8">
        <text>a purine 2'-deoxy-D-ribonucleoside + phosphate = a purine nucleobase + 2-deoxy-alpha-D-ribose 1-phosphate</text>
        <dbReference type="Rhea" id="RHEA:36431"/>
        <dbReference type="ChEBI" id="CHEBI:26386"/>
        <dbReference type="ChEBI" id="CHEBI:43474"/>
        <dbReference type="ChEBI" id="CHEBI:57259"/>
        <dbReference type="ChEBI" id="CHEBI:142361"/>
        <dbReference type="EC" id="2.4.2.1"/>
    </reaction>
</comment>
<feature type="binding site" evidence="10">
    <location>
        <position position="232"/>
    </location>
    <ligand>
        <name>a purine D-ribonucleoside</name>
        <dbReference type="ChEBI" id="CHEBI:142355"/>
    </ligand>
</feature>
<dbReference type="Proteomes" id="UP001300604">
    <property type="component" value="Chromosome"/>
</dbReference>
<dbReference type="InterPro" id="IPR011268">
    <property type="entry name" value="Purine_phosphorylase"/>
</dbReference>
<proteinExistence type="inferred from homology"/>
<dbReference type="CDD" id="cd09009">
    <property type="entry name" value="PNP-EcPNPII_like"/>
    <property type="match status" value="1"/>
</dbReference>
<reference evidence="12" key="2">
    <citation type="submission" date="2024-06" db="EMBL/GenBank/DDBJ databases">
        <title>Caproicibacterium argilliputei sp. nov, a novel caproic acid producing anaerobic bacterium isolated from pit mud.</title>
        <authorList>
            <person name="Xia S."/>
        </authorList>
    </citation>
    <scope>NUCLEOTIDE SEQUENCE</scope>
    <source>
        <strain evidence="12">ZCY20-5</strain>
    </source>
</reference>
<dbReference type="NCBIfam" id="NF006054">
    <property type="entry name" value="PRK08202.1"/>
    <property type="match status" value="1"/>
</dbReference>
<protein>
    <recommendedName>
        <fullName evidence="9">Purine nucleoside phosphorylase</fullName>
        <ecNumber evidence="9">2.4.2.1</ecNumber>
    </recommendedName>
    <alternativeName>
        <fullName evidence="9">Inosine-guanosine phosphorylase</fullName>
    </alternativeName>
</protein>
<dbReference type="Gene3D" id="3.40.50.1580">
    <property type="entry name" value="Nucleoside phosphorylase domain"/>
    <property type="match status" value="1"/>
</dbReference>
<sequence>MKKIQDAVTAIREKTELMPKVGIVLGSGLGGLAASVQNPCVIPYQEIPGFAPSTAPGHAGKLLLGTIGSIPVVCMQGRLHYYEGHRMEDIVLPVRVMKALGAQTVILTNAAGGVNTDFRPGDLMLLTDHINFLGTNPLIGPNDEEIGPRFPDMTHVYTPSLRSLALQAAQECGISLQQGVYLATTGPSYETPAEIRMFRTLGADAVGMSTVPEAIAAAHCGLQVLGFSLITNMGAGVLDKPLSSEEVIQTADARGHDLQRLVSTILAKL</sequence>
<reference evidence="12" key="1">
    <citation type="submission" date="2023-09" db="EMBL/GenBank/DDBJ databases">
        <authorList>
            <person name="Zeng C."/>
        </authorList>
    </citation>
    <scope>NUCLEOTIDE SEQUENCE</scope>
    <source>
        <strain evidence="12">ZCY20-5</strain>
    </source>
</reference>
<evidence type="ECO:0000256" key="5">
    <source>
        <dbReference type="ARBA" id="ARBA00022553"/>
    </source>
</evidence>
<feature type="binding site" evidence="10">
    <location>
        <position position="110"/>
    </location>
    <ligand>
        <name>phosphate</name>
        <dbReference type="ChEBI" id="CHEBI:43474"/>
    </ligand>
</feature>
<feature type="binding site" evidence="10">
    <location>
        <position position="190"/>
    </location>
    <ligand>
        <name>a purine D-ribonucleoside</name>
        <dbReference type="ChEBI" id="CHEBI:142355"/>
    </ligand>
</feature>
<evidence type="ECO:0000256" key="6">
    <source>
        <dbReference type="ARBA" id="ARBA00022676"/>
    </source>
</evidence>
<evidence type="ECO:0000259" key="11">
    <source>
        <dbReference type="Pfam" id="PF01048"/>
    </source>
</evidence>
<keyword evidence="6 9" id="KW-0328">Glycosyltransferase</keyword>
<accession>A0AA97D9L3</accession>
<evidence type="ECO:0000313" key="12">
    <source>
        <dbReference type="EMBL" id="WOC31356.1"/>
    </source>
</evidence>
<evidence type="ECO:0000256" key="10">
    <source>
        <dbReference type="PIRSR" id="PIRSR000477-2"/>
    </source>
</evidence>
<dbReference type="Pfam" id="PF01048">
    <property type="entry name" value="PNP_UDP_1"/>
    <property type="match status" value="1"/>
</dbReference>
<feature type="binding site" evidence="10">
    <location>
        <position position="27"/>
    </location>
    <ligand>
        <name>phosphate</name>
        <dbReference type="ChEBI" id="CHEBI:43474"/>
    </ligand>
</feature>
<dbReference type="PROSITE" id="PS01240">
    <property type="entry name" value="PNP_MTAP_2"/>
    <property type="match status" value="1"/>
</dbReference>
<evidence type="ECO:0000256" key="1">
    <source>
        <dbReference type="ARBA" id="ARBA00002678"/>
    </source>
</evidence>
<dbReference type="AlphaFoldDB" id="A0AA97D9L3"/>
<feature type="domain" description="Nucleoside phosphorylase" evidence="11">
    <location>
        <begin position="20"/>
        <end position="267"/>
    </location>
</feature>
<evidence type="ECO:0000313" key="13">
    <source>
        <dbReference type="Proteomes" id="UP001300604"/>
    </source>
</evidence>
<dbReference type="InterPro" id="IPR018099">
    <property type="entry name" value="Purine_phosphorylase-2_CS"/>
</dbReference>
<comment type="pathway">
    <text evidence="2 9">Purine metabolism; purine nucleoside salvage.</text>
</comment>
<feature type="binding site" evidence="10">
    <location>
        <position position="209"/>
    </location>
    <ligand>
        <name>phosphate</name>
        <dbReference type="ChEBI" id="CHEBI:43474"/>
    </ligand>
</feature>
<dbReference type="PANTHER" id="PTHR11904">
    <property type="entry name" value="METHYLTHIOADENOSINE/PURINE NUCLEOSIDE PHOSPHORYLASE"/>
    <property type="match status" value="1"/>
</dbReference>
<comment type="subunit">
    <text evidence="4">Homotrimer.</text>
</comment>